<dbReference type="eggNOG" id="ENOG503131N">
    <property type="taxonomic scope" value="Bacteria"/>
</dbReference>
<gene>
    <name evidence="2" type="ORF">DW2_12320</name>
</gene>
<evidence type="ECO:0000256" key="1">
    <source>
        <dbReference type="SAM" id="Phobius"/>
    </source>
</evidence>
<sequence length="55" mass="6034">MYVLAGIVIGIIWGDRRARKRGGNTLDRVQYAAVHAIGLALVGLFITLAINRIWA</sequence>
<dbReference type="RefSeq" id="WP_202900113.1">
    <property type="nucleotide sequence ID" value="NZ_AQRC01000009.1"/>
</dbReference>
<protein>
    <submittedName>
        <fullName evidence="2">Uncharacterized protein</fullName>
    </submittedName>
</protein>
<dbReference type="EMBL" id="AQRC01000009">
    <property type="protein sequence ID" value="KFE34637.1"/>
    <property type="molecule type" value="Genomic_DNA"/>
</dbReference>
<keyword evidence="1" id="KW-0472">Membrane</keyword>
<name>A0A085TV90_9RHOB</name>
<dbReference type="PATRIC" id="fig|1317124.6.peg.2495"/>
<evidence type="ECO:0000313" key="3">
    <source>
        <dbReference type="Proteomes" id="UP000028607"/>
    </source>
</evidence>
<comment type="caution">
    <text evidence="2">The sequence shown here is derived from an EMBL/GenBank/DDBJ whole genome shotgun (WGS) entry which is preliminary data.</text>
</comment>
<organism evidence="2 3">
    <name type="scientific">Thioclava atlantica</name>
    <dbReference type="NCBI Taxonomy" id="1317124"/>
    <lineage>
        <taxon>Bacteria</taxon>
        <taxon>Pseudomonadati</taxon>
        <taxon>Pseudomonadota</taxon>
        <taxon>Alphaproteobacteria</taxon>
        <taxon>Rhodobacterales</taxon>
        <taxon>Paracoccaceae</taxon>
        <taxon>Thioclava</taxon>
    </lineage>
</organism>
<evidence type="ECO:0000313" key="2">
    <source>
        <dbReference type="EMBL" id="KFE34637.1"/>
    </source>
</evidence>
<accession>A0A085TV90</accession>
<dbReference type="Proteomes" id="UP000028607">
    <property type="component" value="Unassembled WGS sequence"/>
</dbReference>
<feature type="transmembrane region" description="Helical" evidence="1">
    <location>
        <begin position="29"/>
        <end position="50"/>
    </location>
</feature>
<reference evidence="3" key="1">
    <citation type="submission" date="2013-04" db="EMBL/GenBank/DDBJ databases">
        <title>Thioclava sp. 13D2W-2 Genome Sequencing.</title>
        <authorList>
            <person name="Lai Q."/>
            <person name="Li G."/>
            <person name="Shao Z."/>
        </authorList>
    </citation>
    <scope>NUCLEOTIDE SEQUENCE [LARGE SCALE GENOMIC DNA]</scope>
    <source>
        <strain evidence="3">13D2W-2</strain>
    </source>
</reference>
<keyword evidence="1" id="KW-1133">Transmembrane helix</keyword>
<dbReference type="AlphaFoldDB" id="A0A085TV90"/>
<dbReference type="STRING" id="1317124.DW2_12320"/>
<reference evidence="2 3" key="2">
    <citation type="journal article" date="2015" name="Antonie Van Leeuwenhoek">
        <title>Thioclava indica sp. nov., isolated from surface seawater of the Indian Ocean.</title>
        <authorList>
            <person name="Liu Y."/>
            <person name="Lai Q."/>
            <person name="Du J."/>
            <person name="Xu H."/>
            <person name="Jiang L."/>
            <person name="Shao Z."/>
        </authorList>
    </citation>
    <scope>NUCLEOTIDE SEQUENCE [LARGE SCALE GENOMIC DNA]</scope>
    <source>
        <strain evidence="2 3">13D2W-2</strain>
    </source>
</reference>
<proteinExistence type="predicted"/>
<keyword evidence="1" id="KW-0812">Transmembrane</keyword>
<keyword evidence="3" id="KW-1185">Reference proteome</keyword>